<dbReference type="RefSeq" id="WP_184215565.1">
    <property type="nucleotide sequence ID" value="NZ_JACHIP010000002.1"/>
</dbReference>
<dbReference type="Pfam" id="PF09286">
    <property type="entry name" value="Pro-kuma_activ"/>
    <property type="match status" value="1"/>
</dbReference>
<evidence type="ECO:0000313" key="11">
    <source>
        <dbReference type="Proteomes" id="UP000540989"/>
    </source>
</evidence>
<dbReference type="PROSITE" id="PS51695">
    <property type="entry name" value="SEDOLISIN"/>
    <property type="match status" value="1"/>
</dbReference>
<dbReference type="GO" id="GO:0006508">
    <property type="term" value="P:proteolysis"/>
    <property type="evidence" value="ECO:0007669"/>
    <property type="project" value="UniProtKB-KW"/>
</dbReference>
<comment type="caution">
    <text evidence="10">The sequence shown here is derived from an EMBL/GenBank/DDBJ whole genome shotgun (WGS) entry which is preliminary data.</text>
</comment>
<keyword evidence="11" id="KW-1185">Reference proteome</keyword>
<dbReference type="PANTHER" id="PTHR14218:SF15">
    <property type="entry name" value="TRIPEPTIDYL-PEPTIDASE 1"/>
    <property type="match status" value="1"/>
</dbReference>
<dbReference type="InterPro" id="IPR036852">
    <property type="entry name" value="Peptidase_S8/S53_dom_sf"/>
</dbReference>
<evidence type="ECO:0000256" key="8">
    <source>
        <dbReference type="SAM" id="SignalP"/>
    </source>
</evidence>
<evidence type="ECO:0000256" key="3">
    <source>
        <dbReference type="ARBA" id="ARBA00022723"/>
    </source>
</evidence>
<keyword evidence="6" id="KW-0106">Calcium</keyword>
<keyword evidence="5" id="KW-0720">Serine protease</keyword>
<dbReference type="InterPro" id="IPR030400">
    <property type="entry name" value="Sedolisin_dom"/>
</dbReference>
<sequence length="768" mass="78270">MIRRFCSLFLAIVAIASALPAASPAQSVMTHHTREVTRTGEARLVGRKPSAEVMSLDLVLPLRDPAGLKAFLADLYNPKSPTFHKYLTPTEFTAKFGPTQAQYDEVLAFAKSNGLTVTGGSRDGMEVQVKGSVAAVESAMHIALHTYQHPTEGRTFFAPDREPAPSLSFNLWHVSGLDNYSLPHALRVNKNDYAAANGISPRAVVSHATTGSGPSASFLGSDMRAAYYGNGPLTGAGQNLGLFEYLGTDLADLTTYFKNVGQTNNVPITLVSTDGTSTSCVYTRAGGNCDDGEQNLDMTQAIGMAPGLASLTMYVGSLDTAIISAMTTHSPLPTTIGCSWGWTPADPSTLDPYFQKMAAQGQNFFAASGDSSTWSTRNEAWPADDAYVVSVGGTDLVTSGAAGPWASETAWVDSGGGITPDKIAIPAYQQLSGVINSSNKGSTTLRNGPDVSANANFTFYTCGDQTACQANVYGGTSFAAPMWAAYIALVNQQLVANGKPTIGFINPTIYSQNVTSAYATNFHDITSGTSGSYSATTGFDLVTGWGSPKPALVAALAGTTTAPPTNDFSIAATSPTIAAGASGTSSITTAITNGAAETVTLSASSPTGISVAFSPGSVTSGGGSTATITVASTVAAGTYGIIVTGTAASGSHTATINVTVTSTTGAGTFTVAVSPTSGSLRRGTSGTATVTTAVSGGFSAPISFTATGMETGVTVSFSPNPIAAPGSGSVSMLVTAKSTATRTTFPITITATGGGKTATATLTLTITR</sequence>
<keyword evidence="3" id="KW-0479">Metal-binding</keyword>
<dbReference type="InterPro" id="IPR023828">
    <property type="entry name" value="Peptidase_S8_Ser-AS"/>
</dbReference>
<keyword evidence="7" id="KW-0865">Zymogen</keyword>
<keyword evidence="8" id="KW-0732">Signal</keyword>
<dbReference type="GO" id="GO:0008240">
    <property type="term" value="F:tripeptidyl-peptidase activity"/>
    <property type="evidence" value="ECO:0007669"/>
    <property type="project" value="TreeGrafter"/>
</dbReference>
<feature type="domain" description="Peptidase S53" evidence="9">
    <location>
        <begin position="218"/>
        <end position="560"/>
    </location>
</feature>
<evidence type="ECO:0000256" key="4">
    <source>
        <dbReference type="ARBA" id="ARBA00022801"/>
    </source>
</evidence>
<dbReference type="Proteomes" id="UP000540989">
    <property type="component" value="Unassembled WGS sequence"/>
</dbReference>
<evidence type="ECO:0000256" key="2">
    <source>
        <dbReference type="ARBA" id="ARBA00022670"/>
    </source>
</evidence>
<dbReference type="GO" id="GO:0004252">
    <property type="term" value="F:serine-type endopeptidase activity"/>
    <property type="evidence" value="ECO:0007669"/>
    <property type="project" value="InterPro"/>
</dbReference>
<dbReference type="SUPFAM" id="SSF54897">
    <property type="entry name" value="Protease propeptides/inhibitors"/>
    <property type="match status" value="1"/>
</dbReference>
<accession>A0A7W7ZBY0</accession>
<proteinExistence type="predicted"/>
<dbReference type="Gene3D" id="3.40.50.200">
    <property type="entry name" value="Peptidase S8/S53 domain"/>
    <property type="match status" value="1"/>
</dbReference>
<dbReference type="CDD" id="cd04056">
    <property type="entry name" value="Peptidases_S53"/>
    <property type="match status" value="1"/>
</dbReference>
<dbReference type="PROSITE" id="PS00138">
    <property type="entry name" value="SUBTILASE_SER"/>
    <property type="match status" value="1"/>
</dbReference>
<name>A0A7W7ZBY0_9BACT</name>
<feature type="chain" id="PRO_5031539824" evidence="8">
    <location>
        <begin position="22"/>
        <end position="768"/>
    </location>
</feature>
<evidence type="ECO:0000256" key="7">
    <source>
        <dbReference type="ARBA" id="ARBA00023145"/>
    </source>
</evidence>
<organism evidence="10 11">
    <name type="scientific">Granulicella aggregans</name>
    <dbReference type="NCBI Taxonomy" id="474949"/>
    <lineage>
        <taxon>Bacteria</taxon>
        <taxon>Pseudomonadati</taxon>
        <taxon>Acidobacteriota</taxon>
        <taxon>Terriglobia</taxon>
        <taxon>Terriglobales</taxon>
        <taxon>Acidobacteriaceae</taxon>
        <taxon>Granulicella</taxon>
    </lineage>
</organism>
<dbReference type="SUPFAM" id="SSF52743">
    <property type="entry name" value="Subtilisin-like"/>
    <property type="match status" value="1"/>
</dbReference>
<dbReference type="CDD" id="cd11377">
    <property type="entry name" value="Pro-peptidase_S53"/>
    <property type="match status" value="1"/>
</dbReference>
<dbReference type="PANTHER" id="PTHR14218">
    <property type="entry name" value="PROTEASE S8 TRIPEPTIDYL PEPTIDASE I CLN2"/>
    <property type="match status" value="1"/>
</dbReference>
<dbReference type="AlphaFoldDB" id="A0A7W7ZBY0"/>
<protein>
    <submittedName>
        <fullName evidence="10">Kumamolisin</fullName>
    </submittedName>
</protein>
<dbReference type="InterPro" id="IPR050819">
    <property type="entry name" value="Tripeptidyl-peptidase_I"/>
</dbReference>
<keyword evidence="4" id="KW-0378">Hydrolase</keyword>
<dbReference type="InterPro" id="IPR015366">
    <property type="entry name" value="S53_propep"/>
</dbReference>
<dbReference type="GO" id="GO:0046872">
    <property type="term" value="F:metal ion binding"/>
    <property type="evidence" value="ECO:0007669"/>
    <property type="project" value="UniProtKB-KW"/>
</dbReference>
<evidence type="ECO:0000256" key="1">
    <source>
        <dbReference type="ARBA" id="ARBA00001913"/>
    </source>
</evidence>
<dbReference type="EMBL" id="JACHIP010000002">
    <property type="protein sequence ID" value="MBB5057084.1"/>
    <property type="molecule type" value="Genomic_DNA"/>
</dbReference>
<gene>
    <name evidence="10" type="ORF">HDF16_001769</name>
</gene>
<dbReference type="SMART" id="SM00944">
    <property type="entry name" value="Pro-kuma_activ"/>
    <property type="match status" value="1"/>
</dbReference>
<evidence type="ECO:0000256" key="5">
    <source>
        <dbReference type="ARBA" id="ARBA00022825"/>
    </source>
</evidence>
<evidence type="ECO:0000313" key="10">
    <source>
        <dbReference type="EMBL" id="MBB5057084.1"/>
    </source>
</evidence>
<evidence type="ECO:0000259" key="9">
    <source>
        <dbReference type="PROSITE" id="PS51695"/>
    </source>
</evidence>
<reference evidence="10 11" key="1">
    <citation type="submission" date="2020-08" db="EMBL/GenBank/DDBJ databases">
        <title>Genomic Encyclopedia of Type Strains, Phase IV (KMG-V): Genome sequencing to study the core and pangenomes of soil and plant-associated prokaryotes.</title>
        <authorList>
            <person name="Whitman W."/>
        </authorList>
    </citation>
    <scope>NUCLEOTIDE SEQUENCE [LARGE SCALE GENOMIC DNA]</scope>
    <source>
        <strain evidence="10 11">M8UP14</strain>
    </source>
</reference>
<feature type="signal peptide" evidence="8">
    <location>
        <begin position="1"/>
        <end position="21"/>
    </location>
</feature>
<keyword evidence="2" id="KW-0645">Protease</keyword>
<evidence type="ECO:0000256" key="6">
    <source>
        <dbReference type="ARBA" id="ARBA00022837"/>
    </source>
</evidence>
<comment type="cofactor">
    <cofactor evidence="1">
        <name>Ca(2+)</name>
        <dbReference type="ChEBI" id="CHEBI:29108"/>
    </cofactor>
</comment>